<proteinExistence type="predicted"/>
<evidence type="ECO:0000256" key="1">
    <source>
        <dbReference type="SAM" id="SignalP"/>
    </source>
</evidence>
<feature type="chain" id="PRO_5043616344" description="Secreted protein" evidence="1">
    <location>
        <begin position="28"/>
        <end position="131"/>
    </location>
</feature>
<gene>
    <name evidence="2" type="ORF">ABEG17_10540</name>
</gene>
<keyword evidence="1" id="KW-0732">Signal</keyword>
<dbReference type="EMBL" id="CP157483">
    <property type="protein sequence ID" value="XBO42031.1"/>
    <property type="molecule type" value="Genomic_DNA"/>
</dbReference>
<evidence type="ECO:0000313" key="2">
    <source>
        <dbReference type="EMBL" id="XBO42031.1"/>
    </source>
</evidence>
<organism evidence="2">
    <name type="scientific">Pedococcus sp. KACC 23699</name>
    <dbReference type="NCBI Taxonomy" id="3149228"/>
    <lineage>
        <taxon>Bacteria</taxon>
        <taxon>Bacillati</taxon>
        <taxon>Actinomycetota</taxon>
        <taxon>Actinomycetes</taxon>
        <taxon>Micrococcales</taxon>
        <taxon>Intrasporangiaceae</taxon>
        <taxon>Pedococcus</taxon>
    </lineage>
</organism>
<feature type="signal peptide" evidence="1">
    <location>
        <begin position="1"/>
        <end position="27"/>
    </location>
</feature>
<sequence length="131" mass="13706">MNTSTKSAAIVLGVALVATVGAQPASAKGLDVRASGHCSKGSVWKLKAKADDGWIQTELEVDSNKVGQTWSVRLADNGVQQWSGTRRTVAPSGSFSLERRVANRAGTDRITATARTTSTGETCTAVVVFRG</sequence>
<name>A0AAU7JNQ3_9MICO</name>
<reference evidence="2" key="1">
    <citation type="submission" date="2024-05" db="EMBL/GenBank/DDBJ databases">
        <authorList>
            <person name="Kim S."/>
            <person name="Heo J."/>
            <person name="Choi H."/>
            <person name="Choi Y."/>
            <person name="Kwon S.-W."/>
            <person name="Kim Y."/>
        </authorList>
    </citation>
    <scope>NUCLEOTIDE SEQUENCE</scope>
    <source>
        <strain evidence="2">KACC 23699</strain>
    </source>
</reference>
<dbReference type="RefSeq" id="WP_406829435.1">
    <property type="nucleotide sequence ID" value="NZ_CP157483.1"/>
</dbReference>
<evidence type="ECO:0008006" key="3">
    <source>
        <dbReference type="Google" id="ProtNLM"/>
    </source>
</evidence>
<protein>
    <recommendedName>
        <fullName evidence="3">Secreted protein</fullName>
    </recommendedName>
</protein>
<accession>A0AAU7JNQ3</accession>
<dbReference type="AlphaFoldDB" id="A0AAU7JNQ3"/>